<keyword evidence="8" id="KW-0460">Magnesium</keyword>
<dbReference type="NCBIfam" id="TIGR00231">
    <property type="entry name" value="small_GTP"/>
    <property type="match status" value="1"/>
</dbReference>
<keyword evidence="15" id="KW-1185">Reference proteome</keyword>
<dbReference type="NCBIfam" id="TIGR00450">
    <property type="entry name" value="mnmE_trmE_thdF"/>
    <property type="match status" value="1"/>
</dbReference>
<gene>
    <name evidence="14" type="ORF">WJX72_011484</name>
</gene>
<dbReference type="CDD" id="cd04164">
    <property type="entry name" value="trmE"/>
    <property type="match status" value="1"/>
</dbReference>
<evidence type="ECO:0000256" key="11">
    <source>
        <dbReference type="RuleBase" id="RU003313"/>
    </source>
</evidence>
<feature type="domain" description="TrmE-type G" evidence="13">
    <location>
        <begin position="265"/>
        <end position="473"/>
    </location>
</feature>
<protein>
    <recommendedName>
        <fullName evidence="13">TrmE-type G domain-containing protein</fullName>
    </recommendedName>
</protein>
<dbReference type="InterPro" id="IPR018948">
    <property type="entry name" value="GTP-bd_TrmE_N"/>
</dbReference>
<feature type="compositionally biased region" description="Low complexity" evidence="12">
    <location>
        <begin position="411"/>
        <end position="438"/>
    </location>
</feature>
<dbReference type="InterPro" id="IPR006073">
    <property type="entry name" value="GTP-bd"/>
</dbReference>
<feature type="region of interest" description="Disordered" evidence="12">
    <location>
        <begin position="404"/>
        <end position="441"/>
    </location>
</feature>
<name>A0AAW1PXX4_9CHLO</name>
<dbReference type="PROSITE" id="PS51709">
    <property type="entry name" value="G_TRME"/>
    <property type="match status" value="1"/>
</dbReference>
<evidence type="ECO:0000313" key="14">
    <source>
        <dbReference type="EMBL" id="KAK9814788.1"/>
    </source>
</evidence>
<feature type="region of interest" description="Disordered" evidence="12">
    <location>
        <begin position="1"/>
        <end position="22"/>
    </location>
</feature>
<dbReference type="SUPFAM" id="SSF116878">
    <property type="entry name" value="TrmE connector domain"/>
    <property type="match status" value="1"/>
</dbReference>
<dbReference type="AlphaFoldDB" id="A0AAW1PXX4"/>
<dbReference type="Pfam" id="PF01926">
    <property type="entry name" value="MMR_HSR1"/>
    <property type="match status" value="1"/>
</dbReference>
<evidence type="ECO:0000256" key="4">
    <source>
        <dbReference type="ARBA" id="ARBA00022694"/>
    </source>
</evidence>
<dbReference type="EMBL" id="JALJOR010000007">
    <property type="protein sequence ID" value="KAK9814788.1"/>
    <property type="molecule type" value="Genomic_DNA"/>
</dbReference>
<dbReference type="GO" id="GO:0030488">
    <property type="term" value="P:tRNA methylation"/>
    <property type="evidence" value="ECO:0007669"/>
    <property type="project" value="TreeGrafter"/>
</dbReference>
<dbReference type="CDD" id="cd14858">
    <property type="entry name" value="TrmE_N"/>
    <property type="match status" value="1"/>
</dbReference>
<dbReference type="InterPro" id="IPR004520">
    <property type="entry name" value="GTPase_MnmE"/>
</dbReference>
<dbReference type="GO" id="GO:0046872">
    <property type="term" value="F:metal ion binding"/>
    <property type="evidence" value="ECO:0007669"/>
    <property type="project" value="UniProtKB-KW"/>
</dbReference>
<keyword evidence="6 11" id="KW-0547">Nucleotide-binding</keyword>
<dbReference type="InterPro" id="IPR025867">
    <property type="entry name" value="MnmE_helical"/>
</dbReference>
<sequence>MSSLAGRNAPAQTAAAAHRQTDATAVLQPADNAAAGNQGSADTDTIAAIVTGAQQGSVAIIRLSGTDAVHIAGEIFCRSAAKGPSPGASWRPKTHRVYHGHVLAAAGNILDEVLLLAMLAPKSYTAEDVIELHCHGGSVCVRRVLQRCLEAGARLAAPGEFTLRAFLNGRLDLAQAESVAQLVDARTAAAADSALGGLAGGIGSAVSTMRHETLELLAELEARLDFDEDLPTLDIEEWRRRIGRLQGDVSAALATARQGQLLRKGLQVALVGRPNVGKSSILNSWSGTDRAIVTEIAGTTRDIVEAGVVISGVPVTLLDTAGLRDAADVVERIGVERSRAAAQAADIVIWVIDSQAGWTGEDDLLFHALWGEGPGSATCRLQAPALLACNKCDLVQHAATMQLGHTDAPQSSSRSSSDGASSTADSRGSARSSSGNGSVPECPEAAFKQVLRVSAATGAGMQELQEAVLALAGSPGMAAGGMSWAVNERQAEALLRAQEALAAVADSMAAQLPIDFWTIDLRTALRALGEVSGEEVSEDVLDNVFSRFCIGK</sequence>
<dbReference type="Gene3D" id="3.30.1360.120">
    <property type="entry name" value="Probable tRNA modification gtpase trme, domain 1"/>
    <property type="match status" value="1"/>
</dbReference>
<evidence type="ECO:0000256" key="2">
    <source>
        <dbReference type="ARBA" id="ARBA00011043"/>
    </source>
</evidence>
<dbReference type="Gene3D" id="1.20.120.430">
    <property type="entry name" value="tRNA modification GTPase MnmE domain 2"/>
    <property type="match status" value="1"/>
</dbReference>
<dbReference type="InterPro" id="IPR031168">
    <property type="entry name" value="G_TrmE"/>
</dbReference>
<keyword evidence="3" id="KW-0963">Cytoplasm</keyword>
<keyword evidence="7" id="KW-0378">Hydrolase</keyword>
<organism evidence="14 15">
    <name type="scientific">[Myrmecia] bisecta</name>
    <dbReference type="NCBI Taxonomy" id="41462"/>
    <lineage>
        <taxon>Eukaryota</taxon>
        <taxon>Viridiplantae</taxon>
        <taxon>Chlorophyta</taxon>
        <taxon>core chlorophytes</taxon>
        <taxon>Trebouxiophyceae</taxon>
        <taxon>Trebouxiales</taxon>
        <taxon>Trebouxiaceae</taxon>
        <taxon>Myrmecia</taxon>
    </lineage>
</organism>
<dbReference type="GO" id="GO:0009507">
    <property type="term" value="C:chloroplast"/>
    <property type="evidence" value="ECO:0007669"/>
    <property type="project" value="UniProtKB-SubCell"/>
</dbReference>
<keyword evidence="9" id="KW-0630">Potassium</keyword>
<evidence type="ECO:0000313" key="15">
    <source>
        <dbReference type="Proteomes" id="UP001489004"/>
    </source>
</evidence>
<evidence type="ECO:0000256" key="10">
    <source>
        <dbReference type="ARBA" id="ARBA00023134"/>
    </source>
</evidence>
<dbReference type="PANTHER" id="PTHR42714">
    <property type="entry name" value="TRNA MODIFICATION GTPASE GTPBP3"/>
    <property type="match status" value="1"/>
</dbReference>
<dbReference type="InterPro" id="IPR027417">
    <property type="entry name" value="P-loop_NTPase"/>
</dbReference>
<comment type="similarity">
    <text evidence="2 11">Belongs to the TRAFAC class TrmE-Era-EngA-EngB-Septin-like GTPase superfamily. TrmE GTPase family.</text>
</comment>
<reference evidence="14 15" key="1">
    <citation type="journal article" date="2024" name="Nat. Commun.">
        <title>Phylogenomics reveals the evolutionary origins of lichenization in chlorophyte algae.</title>
        <authorList>
            <person name="Puginier C."/>
            <person name="Libourel C."/>
            <person name="Otte J."/>
            <person name="Skaloud P."/>
            <person name="Haon M."/>
            <person name="Grisel S."/>
            <person name="Petersen M."/>
            <person name="Berrin J.G."/>
            <person name="Delaux P.M."/>
            <person name="Dal Grande F."/>
            <person name="Keller J."/>
        </authorList>
    </citation>
    <scope>NUCLEOTIDE SEQUENCE [LARGE SCALE GENOMIC DNA]</scope>
    <source>
        <strain evidence="14 15">SAG 2043</strain>
    </source>
</reference>
<keyword evidence="10 11" id="KW-0342">GTP-binding</keyword>
<dbReference type="FunFam" id="3.30.1360.120:FF:000003">
    <property type="entry name" value="tRNA modification GTPase MnmE"/>
    <property type="match status" value="1"/>
</dbReference>
<dbReference type="GO" id="GO:0005525">
    <property type="term" value="F:GTP binding"/>
    <property type="evidence" value="ECO:0007669"/>
    <property type="project" value="UniProtKB-KW"/>
</dbReference>
<dbReference type="SUPFAM" id="SSF52540">
    <property type="entry name" value="P-loop containing nucleoside triphosphate hydrolases"/>
    <property type="match status" value="1"/>
</dbReference>
<dbReference type="InterPro" id="IPR027368">
    <property type="entry name" value="MnmE_dom2"/>
</dbReference>
<dbReference type="Gene3D" id="3.40.50.300">
    <property type="entry name" value="P-loop containing nucleotide triphosphate hydrolases"/>
    <property type="match status" value="1"/>
</dbReference>
<evidence type="ECO:0000256" key="9">
    <source>
        <dbReference type="ARBA" id="ARBA00022958"/>
    </source>
</evidence>
<evidence type="ECO:0000256" key="5">
    <source>
        <dbReference type="ARBA" id="ARBA00022723"/>
    </source>
</evidence>
<accession>A0AAW1PXX4</accession>
<dbReference type="FunFam" id="3.40.50.300:FF:000494">
    <property type="entry name" value="tRNA modification GTPase MnmE"/>
    <property type="match status" value="1"/>
</dbReference>
<dbReference type="InterPro" id="IPR005225">
    <property type="entry name" value="Small_GTP-bd"/>
</dbReference>
<dbReference type="Pfam" id="PF10396">
    <property type="entry name" value="TrmE_N"/>
    <property type="match status" value="1"/>
</dbReference>
<evidence type="ECO:0000256" key="1">
    <source>
        <dbReference type="ARBA" id="ARBA00004229"/>
    </source>
</evidence>
<evidence type="ECO:0000256" key="8">
    <source>
        <dbReference type="ARBA" id="ARBA00022842"/>
    </source>
</evidence>
<evidence type="ECO:0000256" key="3">
    <source>
        <dbReference type="ARBA" id="ARBA00022490"/>
    </source>
</evidence>
<dbReference type="GO" id="GO:0005829">
    <property type="term" value="C:cytosol"/>
    <property type="evidence" value="ECO:0007669"/>
    <property type="project" value="TreeGrafter"/>
</dbReference>
<evidence type="ECO:0000256" key="12">
    <source>
        <dbReference type="SAM" id="MobiDB-lite"/>
    </source>
</evidence>
<evidence type="ECO:0000259" key="13">
    <source>
        <dbReference type="PROSITE" id="PS51709"/>
    </source>
</evidence>
<keyword evidence="5" id="KW-0479">Metal-binding</keyword>
<dbReference type="InterPro" id="IPR027266">
    <property type="entry name" value="TrmE/GcvT-like"/>
</dbReference>
<evidence type="ECO:0000256" key="7">
    <source>
        <dbReference type="ARBA" id="ARBA00022801"/>
    </source>
</evidence>
<proteinExistence type="inferred from homology"/>
<dbReference type="Pfam" id="PF12631">
    <property type="entry name" value="MnmE_helical"/>
    <property type="match status" value="1"/>
</dbReference>
<dbReference type="GO" id="GO:0042802">
    <property type="term" value="F:identical protein binding"/>
    <property type="evidence" value="ECO:0007669"/>
    <property type="project" value="UniProtKB-ARBA"/>
</dbReference>
<dbReference type="PANTHER" id="PTHR42714:SF2">
    <property type="entry name" value="TRNA MODIFICATION GTPASE GTPBP3, MITOCHONDRIAL"/>
    <property type="match status" value="1"/>
</dbReference>
<dbReference type="Proteomes" id="UP001489004">
    <property type="component" value="Unassembled WGS sequence"/>
</dbReference>
<keyword evidence="4 11" id="KW-0819">tRNA processing</keyword>
<evidence type="ECO:0000256" key="6">
    <source>
        <dbReference type="ARBA" id="ARBA00022741"/>
    </source>
</evidence>
<dbReference type="GO" id="GO:0002098">
    <property type="term" value="P:tRNA wobble uridine modification"/>
    <property type="evidence" value="ECO:0007669"/>
    <property type="project" value="TreeGrafter"/>
</dbReference>
<dbReference type="GO" id="GO:0003924">
    <property type="term" value="F:GTPase activity"/>
    <property type="evidence" value="ECO:0007669"/>
    <property type="project" value="InterPro"/>
</dbReference>
<comment type="caution">
    <text evidence="14">The sequence shown here is derived from an EMBL/GenBank/DDBJ whole genome shotgun (WGS) entry which is preliminary data.</text>
</comment>
<dbReference type="HAMAP" id="MF_00379">
    <property type="entry name" value="GTPase_MnmE"/>
    <property type="match status" value="1"/>
</dbReference>
<comment type="subcellular location">
    <subcellularLocation>
        <location evidence="1">Plastid</location>
        <location evidence="1">Chloroplast</location>
    </subcellularLocation>
</comment>